<proteinExistence type="predicted"/>
<gene>
    <name evidence="1" type="ORF">UO65_0123</name>
</gene>
<sequence>MPRRGNRRCRRDTPIAKTRRDLAELLFADGIHDSLYRSAGRAHTSTPIAMPVQRENAQVASAARVEAAG</sequence>
<evidence type="ECO:0000313" key="2">
    <source>
        <dbReference type="Proteomes" id="UP000019277"/>
    </source>
</evidence>
<dbReference type="AlphaFoldDB" id="W7J668"/>
<keyword evidence="2" id="KW-1185">Reference proteome</keyword>
<dbReference type="EMBL" id="AYXG01000004">
    <property type="protein sequence ID" value="EWC64516.1"/>
    <property type="molecule type" value="Genomic_DNA"/>
</dbReference>
<name>W7J668_9PSEU</name>
<reference evidence="1 2" key="1">
    <citation type="journal article" date="2014" name="Genome Announc.">
        <title>Draft Genome Sequence of the Antitrypanosomally Active Sponge-Associated Bacterium Actinokineospora sp. Strain EG49.</title>
        <authorList>
            <person name="Harjes J."/>
            <person name="Ryu T."/>
            <person name="Abdelmohsen U.R."/>
            <person name="Moitinho-Silva L."/>
            <person name="Horn H."/>
            <person name="Ravasi T."/>
            <person name="Hentschel U."/>
        </authorList>
    </citation>
    <scope>NUCLEOTIDE SEQUENCE [LARGE SCALE GENOMIC DNA]</scope>
    <source>
        <strain evidence="1 2">EG49</strain>
    </source>
</reference>
<evidence type="ECO:0000313" key="1">
    <source>
        <dbReference type="EMBL" id="EWC64516.1"/>
    </source>
</evidence>
<dbReference type="RefSeq" id="WP_035277669.1">
    <property type="nucleotide sequence ID" value="NZ_AYXG01000004.1"/>
</dbReference>
<dbReference type="OrthoDB" id="3662563at2"/>
<dbReference type="Proteomes" id="UP000019277">
    <property type="component" value="Unassembled WGS sequence"/>
</dbReference>
<organism evidence="1 2">
    <name type="scientific">Actinokineospora spheciospongiae</name>
    <dbReference type="NCBI Taxonomy" id="909613"/>
    <lineage>
        <taxon>Bacteria</taxon>
        <taxon>Bacillati</taxon>
        <taxon>Actinomycetota</taxon>
        <taxon>Actinomycetes</taxon>
        <taxon>Pseudonocardiales</taxon>
        <taxon>Pseudonocardiaceae</taxon>
        <taxon>Actinokineospora</taxon>
    </lineage>
</organism>
<dbReference type="STRING" id="909613.UO65_0123"/>
<comment type="caution">
    <text evidence="1">The sequence shown here is derived from an EMBL/GenBank/DDBJ whole genome shotgun (WGS) entry which is preliminary data.</text>
</comment>
<accession>W7J668</accession>
<protein>
    <submittedName>
        <fullName evidence="1">Uncharacterized protein</fullName>
    </submittedName>
</protein>